<name>A0A0J9X3K6_GEOCN</name>
<keyword evidence="2 4" id="KW-0663">Pyridoxal phosphate</keyword>
<evidence type="ECO:0000256" key="2">
    <source>
        <dbReference type="ARBA" id="ARBA00022898"/>
    </source>
</evidence>
<dbReference type="PANTHER" id="PTHR14237:SF80">
    <property type="entry name" value="MOLYBDENUM COFACTOR SULFURASE"/>
    <property type="match status" value="1"/>
</dbReference>
<comment type="catalytic activity">
    <reaction evidence="4">
        <text>Mo-molybdopterin + L-cysteine + AH2 = thio-Mo-molybdopterin + L-alanine + A + H2O</text>
        <dbReference type="Rhea" id="RHEA:42636"/>
        <dbReference type="ChEBI" id="CHEBI:13193"/>
        <dbReference type="ChEBI" id="CHEBI:15377"/>
        <dbReference type="ChEBI" id="CHEBI:17499"/>
        <dbReference type="ChEBI" id="CHEBI:35235"/>
        <dbReference type="ChEBI" id="CHEBI:57972"/>
        <dbReference type="ChEBI" id="CHEBI:71302"/>
        <dbReference type="ChEBI" id="CHEBI:82685"/>
        <dbReference type="EC" id="2.8.1.9"/>
    </reaction>
</comment>
<dbReference type="InterPro" id="IPR005303">
    <property type="entry name" value="MOCOS_middle"/>
</dbReference>
<comment type="cofactor">
    <cofactor evidence="4">
        <name>pyridoxal 5'-phosphate</name>
        <dbReference type="ChEBI" id="CHEBI:597326"/>
    </cofactor>
</comment>
<dbReference type="GO" id="GO:0016829">
    <property type="term" value="F:lyase activity"/>
    <property type="evidence" value="ECO:0007669"/>
    <property type="project" value="UniProtKB-UniRule"/>
</dbReference>
<evidence type="ECO:0000256" key="4">
    <source>
        <dbReference type="HAMAP-Rule" id="MF_03050"/>
    </source>
</evidence>
<dbReference type="PANTHER" id="PTHR14237">
    <property type="entry name" value="MOLYBDOPTERIN COFACTOR SULFURASE MOSC"/>
    <property type="match status" value="1"/>
</dbReference>
<feature type="active site" evidence="4">
    <location>
        <position position="369"/>
    </location>
</feature>
<dbReference type="SUPFAM" id="SSF141673">
    <property type="entry name" value="MOSC N-terminal domain-like"/>
    <property type="match status" value="1"/>
</dbReference>
<dbReference type="PROSITE" id="PS51340">
    <property type="entry name" value="MOSC"/>
    <property type="match status" value="1"/>
</dbReference>
<feature type="domain" description="MOSC" evidence="5">
    <location>
        <begin position="608"/>
        <end position="755"/>
    </location>
</feature>
<dbReference type="InterPro" id="IPR015422">
    <property type="entry name" value="PyrdxlP-dep_Trfase_small"/>
</dbReference>
<dbReference type="AlphaFoldDB" id="A0A0J9X3K6"/>
<dbReference type="InterPro" id="IPR005302">
    <property type="entry name" value="MoCF_Sase_C"/>
</dbReference>
<dbReference type="InterPro" id="IPR015424">
    <property type="entry name" value="PyrdxlP-dep_Trfase"/>
</dbReference>
<dbReference type="STRING" id="1173061.A0A0J9X3K6"/>
<evidence type="ECO:0000256" key="1">
    <source>
        <dbReference type="ARBA" id="ARBA00022679"/>
    </source>
</evidence>
<dbReference type="InterPro" id="IPR015421">
    <property type="entry name" value="PyrdxlP-dep_Trfase_major"/>
</dbReference>
<evidence type="ECO:0000256" key="3">
    <source>
        <dbReference type="ARBA" id="ARBA00023150"/>
    </source>
</evidence>
<dbReference type="Gene3D" id="3.90.1150.10">
    <property type="entry name" value="Aspartate Aminotransferase, domain 1"/>
    <property type="match status" value="1"/>
</dbReference>
<evidence type="ECO:0000259" key="5">
    <source>
        <dbReference type="PROSITE" id="PS51340"/>
    </source>
</evidence>
<organism evidence="6 7">
    <name type="scientific">Geotrichum candidum</name>
    <name type="common">Oospora lactis</name>
    <name type="synonym">Dipodascus geotrichum</name>
    <dbReference type="NCBI Taxonomy" id="1173061"/>
    <lineage>
        <taxon>Eukaryota</taxon>
        <taxon>Fungi</taxon>
        <taxon>Dikarya</taxon>
        <taxon>Ascomycota</taxon>
        <taxon>Saccharomycotina</taxon>
        <taxon>Dipodascomycetes</taxon>
        <taxon>Dipodascales</taxon>
        <taxon>Dipodascaceae</taxon>
        <taxon>Geotrichum</taxon>
    </lineage>
</organism>
<keyword evidence="1 4" id="KW-0808">Transferase</keyword>
<dbReference type="Gene3D" id="3.40.640.10">
    <property type="entry name" value="Type I PLP-dependent aspartate aminotransferase-like (Major domain)"/>
    <property type="match status" value="1"/>
</dbReference>
<proteinExistence type="inferred from homology"/>
<dbReference type="Pfam" id="PF03476">
    <property type="entry name" value="MOSC_N"/>
    <property type="match status" value="1"/>
</dbReference>
<comment type="caution">
    <text evidence="6">The sequence shown here is derived from an EMBL/GenBank/DDBJ whole genome shotgun (WGS) entry which is preliminary data.</text>
</comment>
<dbReference type="GO" id="GO:0030170">
    <property type="term" value="F:pyridoxal phosphate binding"/>
    <property type="evidence" value="ECO:0007669"/>
    <property type="project" value="UniProtKB-UniRule"/>
</dbReference>
<dbReference type="HAMAP" id="MF_03050">
    <property type="entry name" value="MOCOS"/>
    <property type="match status" value="1"/>
</dbReference>
<comment type="similarity">
    <text evidence="4">Belongs to the class-V pyridoxal-phosphate-dependent aminotransferase family. MOCOS subfamily.</text>
</comment>
<gene>
    <name evidence="6" type="ORF">BN980_GECA01s10317g</name>
</gene>
<dbReference type="EC" id="2.8.1.9" evidence="4"/>
<keyword evidence="7" id="KW-1185">Reference proteome</keyword>
<comment type="function">
    <text evidence="4">Sulfurates the molybdenum cofactor. Sulfation of molybdenum is essential for xanthine dehydrogenase (XDH) and aldehyde oxidase (ADO) enzymes in which molybdenum cofactor is liganded by 1 oxygen and 1 sulfur atom in active form.</text>
</comment>
<dbReference type="GO" id="GO:0008265">
    <property type="term" value="F:molybdenum cofactor sulfurtransferase activity"/>
    <property type="evidence" value="ECO:0007669"/>
    <property type="project" value="UniProtKB-UniRule"/>
</dbReference>
<dbReference type="SUPFAM" id="SSF53383">
    <property type="entry name" value="PLP-dependent transferases"/>
    <property type="match status" value="1"/>
</dbReference>
<reference evidence="6" key="1">
    <citation type="submission" date="2014-03" db="EMBL/GenBank/DDBJ databases">
        <authorList>
            <person name="Casaregola S."/>
        </authorList>
    </citation>
    <scope>NUCLEOTIDE SEQUENCE [LARGE SCALE GENOMIC DNA]</scope>
    <source>
        <strain evidence="6">CLIB 918</strain>
    </source>
</reference>
<dbReference type="GO" id="GO:0006777">
    <property type="term" value="P:Mo-molybdopterin cofactor biosynthetic process"/>
    <property type="evidence" value="ECO:0007669"/>
    <property type="project" value="UniProtKB-UniRule"/>
</dbReference>
<dbReference type="OrthoDB" id="10264306at2759"/>
<accession>A0A0J9X3K6</accession>
<dbReference type="Proteomes" id="UP000242525">
    <property type="component" value="Unassembled WGS sequence"/>
</dbReference>
<protein>
    <recommendedName>
        <fullName evidence="4">Molybdenum cofactor sulfurase</fullName>
        <shortName evidence="4">MCS</shortName>
        <shortName evidence="4">MOS</shortName>
        <shortName evidence="4">MoCo sulfurase</shortName>
        <ecNumber evidence="4">2.8.1.9</ecNumber>
    </recommendedName>
    <alternativeName>
        <fullName evidence="4">Molybdenum cofactor sulfurtransferase</fullName>
    </alternativeName>
</protein>
<feature type="modified residue" description="N6-(pyridoxal phosphate)lysine" evidence="4">
    <location>
        <position position="206"/>
    </location>
</feature>
<keyword evidence="3 4" id="KW-0501">Molybdenum cofactor biosynthesis</keyword>
<evidence type="ECO:0000313" key="7">
    <source>
        <dbReference type="Proteomes" id="UP000242525"/>
    </source>
</evidence>
<dbReference type="GO" id="GO:0030151">
    <property type="term" value="F:molybdenum ion binding"/>
    <property type="evidence" value="ECO:0007669"/>
    <property type="project" value="UniProtKB-UniRule"/>
</dbReference>
<dbReference type="SUPFAM" id="SSF50800">
    <property type="entry name" value="PK beta-barrel domain-like"/>
    <property type="match status" value="1"/>
</dbReference>
<dbReference type="EMBL" id="CCBN010000001">
    <property type="protein sequence ID" value="CDO51675.1"/>
    <property type="molecule type" value="Genomic_DNA"/>
</dbReference>
<dbReference type="Pfam" id="PF03473">
    <property type="entry name" value="MOSC"/>
    <property type="match status" value="1"/>
</dbReference>
<dbReference type="Pfam" id="PF00266">
    <property type="entry name" value="Aminotran_5"/>
    <property type="match status" value="1"/>
</dbReference>
<evidence type="ECO:0000313" key="6">
    <source>
        <dbReference type="EMBL" id="CDO51675.1"/>
    </source>
</evidence>
<dbReference type="InterPro" id="IPR028886">
    <property type="entry name" value="MoCo_sulfurase"/>
</dbReference>
<sequence>MLFFDSDETYLDHSGTTIPAASLLRKHYEVLSSNVYGNPHSQSRSSQRTTAFLENAKSRVLKMFNTDSSEYDLVFTQNSTAAIKLLGEGLSDRDWSYAYSEDAHTSLVGLRQLATNYKTFSTDSFHDCTNELYNESVSKNLLVAWPGQSNFSGERFINKDWHVKTKALGDNVYTLLDIAALAMTYPIDLSSESALATDFLCLSFYKIFGFPDLGALLIKKSSKTAQLFEQRRYFGGGTVEALTINQDFFARKSSLSCGLHDGTVPFHSIIALSLALDTHYELFSSFTDISNHVTALSKYAIDRLLSLTYENGQQLVKLYSNELFYGDSTKQGPIITFNLRDSDGEWIGYSKFDEVCSIEGISIRTGTMCNTGSAAKVIGYSEKSIIENYYAGHVCGDENDVMHDTPTGAIRVSFGAMSSTREVEALIQCLQRYFLNPAALGESTTVPALVSETPAHVKSLQIFPIKSCGAFLIPENTKWRVLPEGLEWDREFCVVSTATGDVLSMKKYTEMANIRPFLDTDSGTMRIRYQRKGAPVKDIIVPLLEYTINDKEIQSRLCGERIKTAPLESEKIKAFFSDILGTPCTLAKSSTNQRFYKPHLDGPLNSSKTAAKSGTETNETKKIKISMTNSSPLLLISESSMRELNKHREPGANATINSSVFRGNIIIDGGALEPYAEDEWSEIAFGNCFYTILGPCRRCNMVTVDSTDGSIDKTPYLALQNSRRIAKKLLFGQHLTLDERVGEGFITVGDQLAVRR</sequence>
<dbReference type="InterPro" id="IPR011037">
    <property type="entry name" value="Pyrv_Knase-like_insert_dom_sf"/>
</dbReference>
<dbReference type="InterPro" id="IPR000192">
    <property type="entry name" value="Aminotrans_V_dom"/>
</dbReference>